<evidence type="ECO:0000313" key="6">
    <source>
        <dbReference type="Proteomes" id="UP000092743"/>
    </source>
</evidence>
<dbReference type="Pfam" id="PF17209">
    <property type="entry name" value="Hfq"/>
    <property type="match status" value="1"/>
</dbReference>
<proteinExistence type="inferred from homology"/>
<comment type="function">
    <text evidence="3">RNA chaperone that binds small regulatory RNA (sRNAs) and mRNAs to facilitate mRNA translational regulation in response to envelope stress, environmental stress and changes in metabolite concentrations. Also binds with high specificity to tRNAs.</text>
</comment>
<protein>
    <recommendedName>
        <fullName evidence="3">RNA-binding protein Hfq</fullName>
    </recommendedName>
</protein>
<evidence type="ECO:0000256" key="1">
    <source>
        <dbReference type="ARBA" id="ARBA00022884"/>
    </source>
</evidence>
<dbReference type="InterPro" id="IPR047575">
    <property type="entry name" value="Sm"/>
</dbReference>
<keyword evidence="1 3" id="KW-0694">RNA-binding</keyword>
<evidence type="ECO:0000259" key="4">
    <source>
        <dbReference type="PROSITE" id="PS52002"/>
    </source>
</evidence>
<dbReference type="Proteomes" id="UP000092743">
    <property type="component" value="Plasmid p142098"/>
</dbReference>
<reference evidence="5 6" key="1">
    <citation type="submission" date="2016-04" db="EMBL/GenBank/DDBJ databases">
        <title>High quality genome of the nematocidal Bacillus thuringiensis MYBT18246.</title>
        <authorList>
            <person name="Hollensteiner J."/>
            <person name="Poehlein A."/>
            <person name="Sproeer C."/>
            <person name="Bunk B."/>
            <person name="Rosenstiel P."/>
            <person name="Schulenburg H."/>
            <person name="Liesegang H."/>
        </authorList>
    </citation>
    <scope>NUCLEOTIDE SEQUENCE [LARGE SCALE GENOMIC DNA]</scope>
    <source>
        <strain evidence="5 6">MYBT18246</strain>
        <plasmid evidence="5 6">p142098</plasmid>
    </source>
</reference>
<evidence type="ECO:0000256" key="3">
    <source>
        <dbReference type="HAMAP-Rule" id="MF_00436"/>
    </source>
</evidence>
<dbReference type="HAMAP" id="MF_00436">
    <property type="entry name" value="Hfq"/>
    <property type="match status" value="1"/>
</dbReference>
<keyword evidence="5" id="KW-0614">Plasmid</keyword>
<dbReference type="Gene3D" id="2.30.30.100">
    <property type="match status" value="1"/>
</dbReference>
<dbReference type="PANTHER" id="PTHR34772">
    <property type="entry name" value="RNA-BINDING PROTEIN HFQ"/>
    <property type="match status" value="1"/>
</dbReference>
<gene>
    <name evidence="3" type="primary">hfq</name>
    <name evidence="5" type="ORF">BT246_65000</name>
</gene>
<comment type="subunit">
    <text evidence="3">Homohexamer.</text>
</comment>
<dbReference type="SUPFAM" id="SSF50182">
    <property type="entry name" value="Sm-like ribonucleoproteins"/>
    <property type="match status" value="1"/>
</dbReference>
<dbReference type="CDD" id="cd01716">
    <property type="entry name" value="Hfq"/>
    <property type="match status" value="1"/>
</dbReference>
<dbReference type="InterPro" id="IPR010920">
    <property type="entry name" value="LSM_dom_sf"/>
</dbReference>
<dbReference type="PROSITE" id="PS52002">
    <property type="entry name" value="SM"/>
    <property type="match status" value="1"/>
</dbReference>
<dbReference type="RefSeq" id="WP_416232118.1">
    <property type="nucleotide sequence ID" value="NZ_CP015352.1"/>
</dbReference>
<dbReference type="AlphaFoldDB" id="A0A9W3SIK1"/>
<accession>A0A9W3SIK1</accession>
<feature type="domain" description="Sm" evidence="4">
    <location>
        <begin position="21"/>
        <end position="77"/>
    </location>
</feature>
<keyword evidence="2 3" id="KW-0346">Stress response</keyword>
<dbReference type="NCBIfam" id="TIGR02383">
    <property type="entry name" value="Hfq"/>
    <property type="match status" value="1"/>
</dbReference>
<dbReference type="GO" id="GO:0043487">
    <property type="term" value="P:regulation of RNA stability"/>
    <property type="evidence" value="ECO:0007669"/>
    <property type="project" value="TreeGrafter"/>
</dbReference>
<dbReference type="GO" id="GO:0006355">
    <property type="term" value="P:regulation of DNA-templated transcription"/>
    <property type="evidence" value="ECO:0007669"/>
    <property type="project" value="InterPro"/>
</dbReference>
<organism evidence="5 6">
    <name type="scientific">Bacillus thuringiensis</name>
    <dbReference type="NCBI Taxonomy" id="1428"/>
    <lineage>
        <taxon>Bacteria</taxon>
        <taxon>Bacillati</taxon>
        <taxon>Bacillota</taxon>
        <taxon>Bacilli</taxon>
        <taxon>Bacillales</taxon>
        <taxon>Bacillaceae</taxon>
        <taxon>Bacillus</taxon>
        <taxon>Bacillus cereus group</taxon>
    </lineage>
</organism>
<dbReference type="GO" id="GO:0005829">
    <property type="term" value="C:cytosol"/>
    <property type="evidence" value="ECO:0007669"/>
    <property type="project" value="TreeGrafter"/>
</dbReference>
<geneLocation type="plasmid" evidence="5 6">
    <name>p142098</name>
</geneLocation>
<evidence type="ECO:0000313" key="5">
    <source>
        <dbReference type="EMBL" id="ANS51792.1"/>
    </source>
</evidence>
<dbReference type="PANTHER" id="PTHR34772:SF1">
    <property type="entry name" value="RNA-BINDING PROTEIN HFQ"/>
    <property type="match status" value="1"/>
</dbReference>
<dbReference type="EMBL" id="CP015352">
    <property type="protein sequence ID" value="ANS51792.1"/>
    <property type="molecule type" value="Genomic_DNA"/>
</dbReference>
<name>A0A9W3SIK1_BACTU</name>
<sequence length="77" mass="9036">MERKPNVPQKERTNDMLSFQEQVLQEAVQRKKSMIMILVNGFHIKGIIKGYDLYSILIEVDGKQQLVYKHAISTLRF</sequence>
<comment type="similarity">
    <text evidence="3">Belongs to the Hfq family.</text>
</comment>
<dbReference type="GO" id="GO:0045974">
    <property type="term" value="P:regulation of translation, ncRNA-mediated"/>
    <property type="evidence" value="ECO:0007669"/>
    <property type="project" value="TreeGrafter"/>
</dbReference>
<evidence type="ECO:0000256" key="2">
    <source>
        <dbReference type="ARBA" id="ARBA00023016"/>
    </source>
</evidence>
<dbReference type="InterPro" id="IPR005001">
    <property type="entry name" value="Hfq"/>
</dbReference>
<dbReference type="GO" id="GO:0003723">
    <property type="term" value="F:RNA binding"/>
    <property type="evidence" value="ECO:0007669"/>
    <property type="project" value="UniProtKB-UniRule"/>
</dbReference>